<sequence length="209" mass="24291">MENRFFEVLLQSRHNVRIERLWRDVRKDALETFRQIFDYLEQNELLDMENPIHSTCLYLVFHRRIQAALDRARDAWNHHRMRTQHDKTPVAIYELSRTAAITRGYWTGDPGDSIDDVTNDPLYGFDGEERAPPSSLESNEPLERMEQPTGTTAEREGGILVNGEDDLGYAKEVLGDFDYDRDDGNWGIEVYCEAVLLMISRLNEIHGSD</sequence>
<evidence type="ECO:0000256" key="1">
    <source>
        <dbReference type="SAM" id="MobiDB-lite"/>
    </source>
</evidence>
<dbReference type="PANTHER" id="PTHR46791:SF5">
    <property type="entry name" value="CLR5 DOMAIN-CONTAINING PROTEIN-RELATED"/>
    <property type="match status" value="1"/>
</dbReference>
<dbReference type="AlphaFoldDB" id="A0AAW0A8T4"/>
<gene>
    <name evidence="3" type="ORF">R3P38DRAFT_3215192</name>
</gene>
<feature type="domain" description="Integrase core" evidence="2">
    <location>
        <begin position="11"/>
        <end position="94"/>
    </location>
</feature>
<proteinExistence type="predicted"/>
<comment type="caution">
    <text evidence="3">The sequence shown here is derived from an EMBL/GenBank/DDBJ whole genome shotgun (WGS) entry which is preliminary data.</text>
</comment>
<dbReference type="EMBL" id="JAWWNJ010000078">
    <property type="protein sequence ID" value="KAK7005490.1"/>
    <property type="molecule type" value="Genomic_DNA"/>
</dbReference>
<evidence type="ECO:0000259" key="2">
    <source>
        <dbReference type="Pfam" id="PF24764"/>
    </source>
</evidence>
<name>A0AAW0A8T4_9AGAR</name>
<evidence type="ECO:0000313" key="3">
    <source>
        <dbReference type="EMBL" id="KAK7005490.1"/>
    </source>
</evidence>
<dbReference type="Pfam" id="PF24764">
    <property type="entry name" value="rva_4"/>
    <property type="match status" value="1"/>
</dbReference>
<reference evidence="3 4" key="1">
    <citation type="journal article" date="2024" name="J Genomics">
        <title>Draft genome sequencing and assembly of Favolaschia claudopus CIRM-BRFM 2984 isolated from oak limbs.</title>
        <authorList>
            <person name="Navarro D."/>
            <person name="Drula E."/>
            <person name="Chaduli D."/>
            <person name="Cazenave R."/>
            <person name="Ahrendt S."/>
            <person name="Wang J."/>
            <person name="Lipzen A."/>
            <person name="Daum C."/>
            <person name="Barry K."/>
            <person name="Grigoriev I.V."/>
            <person name="Favel A."/>
            <person name="Rosso M.N."/>
            <person name="Martin F."/>
        </authorList>
    </citation>
    <scope>NUCLEOTIDE SEQUENCE [LARGE SCALE GENOMIC DNA]</scope>
    <source>
        <strain evidence="3 4">CIRM-BRFM 2984</strain>
    </source>
</reference>
<dbReference type="Proteomes" id="UP001362999">
    <property type="component" value="Unassembled WGS sequence"/>
</dbReference>
<evidence type="ECO:0000313" key="4">
    <source>
        <dbReference type="Proteomes" id="UP001362999"/>
    </source>
</evidence>
<protein>
    <recommendedName>
        <fullName evidence="2">Integrase core domain-containing protein</fullName>
    </recommendedName>
</protein>
<feature type="region of interest" description="Disordered" evidence="1">
    <location>
        <begin position="110"/>
        <end position="156"/>
    </location>
</feature>
<dbReference type="PANTHER" id="PTHR46791">
    <property type="entry name" value="EXPRESSED PROTEIN"/>
    <property type="match status" value="1"/>
</dbReference>
<dbReference type="InterPro" id="IPR058913">
    <property type="entry name" value="Integrase_dom_put"/>
</dbReference>
<accession>A0AAW0A8T4</accession>
<organism evidence="3 4">
    <name type="scientific">Favolaschia claudopus</name>
    <dbReference type="NCBI Taxonomy" id="2862362"/>
    <lineage>
        <taxon>Eukaryota</taxon>
        <taxon>Fungi</taxon>
        <taxon>Dikarya</taxon>
        <taxon>Basidiomycota</taxon>
        <taxon>Agaricomycotina</taxon>
        <taxon>Agaricomycetes</taxon>
        <taxon>Agaricomycetidae</taxon>
        <taxon>Agaricales</taxon>
        <taxon>Marasmiineae</taxon>
        <taxon>Mycenaceae</taxon>
        <taxon>Favolaschia</taxon>
    </lineage>
</organism>
<keyword evidence="4" id="KW-1185">Reference proteome</keyword>